<dbReference type="OrthoDB" id="4379056at2"/>
<sequence length="97" mass="10961">MNATPWDETPVGECTRDPDRWTTTADDEAKAICRSCPRRWLCAKEACESPRAEGLWAGIYVPEAGRGRTFALRQLKSLAEQNGQRVGERRVYYAEIA</sequence>
<name>A0A0J6VJS4_MYCCU</name>
<evidence type="ECO:0000259" key="2">
    <source>
        <dbReference type="PROSITE" id="PS51674"/>
    </source>
</evidence>
<dbReference type="PROSITE" id="PS51674">
    <property type="entry name" value="4FE4S_WBL"/>
    <property type="match status" value="1"/>
</dbReference>
<comment type="caution">
    <text evidence="3">The sequence shown here is derived from an EMBL/GenBank/DDBJ whole genome shotgun (WGS) entry which is preliminary data.</text>
</comment>
<gene>
    <name evidence="3" type="primary">whiB6_2</name>
    <name evidence="3" type="ORF">MCHUDSM44219_05270</name>
</gene>
<evidence type="ECO:0000313" key="3">
    <source>
        <dbReference type="EMBL" id="KMO71250.1"/>
    </source>
</evidence>
<dbReference type="PATRIC" id="fig|1800.3.peg.5301"/>
<dbReference type="AlphaFoldDB" id="A0A0J6VJS4"/>
<feature type="region of interest" description="Disordered" evidence="1">
    <location>
        <begin position="1"/>
        <end position="21"/>
    </location>
</feature>
<dbReference type="Proteomes" id="UP000036176">
    <property type="component" value="Unassembled WGS sequence"/>
</dbReference>
<keyword evidence="4" id="KW-1185">Reference proteome</keyword>
<dbReference type="RefSeq" id="WP_043403810.1">
    <property type="nucleotide sequence ID" value="NZ_JYNX01000078.1"/>
</dbReference>
<dbReference type="Pfam" id="PF02467">
    <property type="entry name" value="Whib"/>
    <property type="match status" value="1"/>
</dbReference>
<dbReference type="InterPro" id="IPR034768">
    <property type="entry name" value="4FE4S_WBL"/>
</dbReference>
<reference evidence="3 4" key="1">
    <citation type="journal article" date="2015" name="Genome Biol. Evol.">
        <title>Characterization of Three Mycobacterium spp. with Potential Use in Bioremediation by Genome Sequencing and Comparative Genomics.</title>
        <authorList>
            <person name="Das S."/>
            <person name="Pettersson B.M."/>
            <person name="Behra P.R."/>
            <person name="Ramesh M."/>
            <person name="Dasgupta S."/>
            <person name="Bhattacharya A."/>
            <person name="Kirsebom L.A."/>
        </authorList>
    </citation>
    <scope>NUCLEOTIDE SEQUENCE [LARGE SCALE GENOMIC DNA]</scope>
    <source>
        <strain evidence="3 4">DSM 44219</strain>
    </source>
</reference>
<protein>
    <submittedName>
        <fullName evidence="3">Putative transcriptional regulator WhiB6</fullName>
    </submittedName>
</protein>
<organism evidence="3 4">
    <name type="scientific">Mycolicibacterium chubuense</name>
    <name type="common">Mycobacterium chubuense</name>
    <dbReference type="NCBI Taxonomy" id="1800"/>
    <lineage>
        <taxon>Bacteria</taxon>
        <taxon>Bacillati</taxon>
        <taxon>Actinomycetota</taxon>
        <taxon>Actinomycetes</taxon>
        <taxon>Mycobacteriales</taxon>
        <taxon>Mycobacteriaceae</taxon>
        <taxon>Mycolicibacterium</taxon>
    </lineage>
</organism>
<evidence type="ECO:0000256" key="1">
    <source>
        <dbReference type="SAM" id="MobiDB-lite"/>
    </source>
</evidence>
<feature type="domain" description="4Fe-4S Wbl-type" evidence="2">
    <location>
        <begin position="13"/>
        <end position="66"/>
    </location>
</feature>
<accession>A0A0J6VJS4</accession>
<dbReference type="EMBL" id="JYNX01000078">
    <property type="protein sequence ID" value="KMO71250.1"/>
    <property type="molecule type" value="Genomic_DNA"/>
</dbReference>
<proteinExistence type="predicted"/>
<evidence type="ECO:0000313" key="4">
    <source>
        <dbReference type="Proteomes" id="UP000036176"/>
    </source>
</evidence>